<gene>
    <name evidence="1" type="ORF">PBT88_16645</name>
</gene>
<accession>A0ABY7NPC5</accession>
<dbReference type="EMBL" id="CP115174">
    <property type="protein sequence ID" value="WBO21779.1"/>
    <property type="molecule type" value="Genomic_DNA"/>
</dbReference>
<organism evidence="1 2">
    <name type="scientific">Sphingomonas abietis</name>
    <dbReference type="NCBI Taxonomy" id="3012344"/>
    <lineage>
        <taxon>Bacteria</taxon>
        <taxon>Pseudomonadati</taxon>
        <taxon>Pseudomonadota</taxon>
        <taxon>Alphaproteobacteria</taxon>
        <taxon>Sphingomonadales</taxon>
        <taxon>Sphingomonadaceae</taxon>
        <taxon>Sphingomonas</taxon>
    </lineage>
</organism>
<evidence type="ECO:0008006" key="3">
    <source>
        <dbReference type="Google" id="ProtNLM"/>
    </source>
</evidence>
<reference evidence="1 2" key="1">
    <citation type="submission" date="2022-12" db="EMBL/GenBank/DDBJ databases">
        <title>Sphingomonas abieness sp. nov., an endophytic bacterium isolated from Abies koreana.</title>
        <authorList>
            <person name="Jiang L."/>
            <person name="Lee J."/>
        </authorList>
    </citation>
    <scope>NUCLEOTIDE SEQUENCE [LARGE SCALE GENOMIC DNA]</scope>
    <source>
        <strain evidence="2">PAMB 00755</strain>
    </source>
</reference>
<protein>
    <recommendedName>
        <fullName evidence="3">MarR family transcriptional regulator</fullName>
    </recommendedName>
</protein>
<dbReference type="Proteomes" id="UP001210865">
    <property type="component" value="Chromosome"/>
</dbReference>
<evidence type="ECO:0000313" key="1">
    <source>
        <dbReference type="EMBL" id="WBO21779.1"/>
    </source>
</evidence>
<keyword evidence="2" id="KW-1185">Reference proteome</keyword>
<sequence>MTKQSNQTDPFVAIRESLQAREILVGLEKHGVGNDQLYYHWLGTIGLGPSHRDLSVLLDRLEKEGFIATEQTDGFRVIKATLAGIEVAQARVGVDWIARVEVR</sequence>
<dbReference type="RefSeq" id="WP_270076427.1">
    <property type="nucleotide sequence ID" value="NZ_CP115174.1"/>
</dbReference>
<name>A0ABY7NPC5_9SPHN</name>
<proteinExistence type="predicted"/>
<evidence type="ECO:0000313" key="2">
    <source>
        <dbReference type="Proteomes" id="UP001210865"/>
    </source>
</evidence>